<keyword evidence="4 6" id="KW-1133">Transmembrane helix</keyword>
<dbReference type="InterPro" id="IPR050638">
    <property type="entry name" value="AA-Vitamin_Transporters"/>
</dbReference>
<dbReference type="PANTHER" id="PTHR32322">
    <property type="entry name" value="INNER MEMBRANE TRANSPORTER"/>
    <property type="match status" value="1"/>
</dbReference>
<dbReference type="OrthoDB" id="9787117at2"/>
<feature type="transmembrane region" description="Helical" evidence="6">
    <location>
        <begin position="39"/>
        <end position="60"/>
    </location>
</feature>
<comment type="subcellular location">
    <subcellularLocation>
        <location evidence="1">Membrane</location>
        <topology evidence="1">Multi-pass membrane protein</topology>
    </subcellularLocation>
</comment>
<evidence type="ECO:0000256" key="1">
    <source>
        <dbReference type="ARBA" id="ARBA00004141"/>
    </source>
</evidence>
<sequence length="337" mass="34354">MSEHPRAAERAGILAVTLTAFLWGTSGTVAALAPALSAVTIGAIAMSGGGLLQGAINARAVRAAWPSLRQRWPTVLAGGVCVAIYPLCFYGSMRVGGVALGTVVSLASAPLFSAVIERVAEGRALTTRWSVACLLGIAGSVALALSRSESSHGDVVSDSSASTWGVVLGLGAGATYAGFSWAMRRLMNQGLARGASAGGVMGLGGVLLLPVVAVCVPSVIDHPEGLVVLAYLVVVPQFLGYVLFSRGLGRIDSSTATTITLIEPAVATVLAVVVLSEPITAVGWVGIGVLAVALVVLMVPARRRRSVSVGQRSTPSGIRAVDEEVMHEAVPRGRRGT</sequence>
<feature type="transmembrane region" description="Helical" evidence="6">
    <location>
        <begin position="72"/>
        <end position="92"/>
    </location>
</feature>
<evidence type="ECO:0000256" key="4">
    <source>
        <dbReference type="ARBA" id="ARBA00022989"/>
    </source>
</evidence>
<dbReference type="STRING" id="158898.SAMN04488548_134397"/>
<proteinExistence type="inferred from homology"/>
<evidence type="ECO:0000256" key="2">
    <source>
        <dbReference type="ARBA" id="ARBA00007362"/>
    </source>
</evidence>
<reference evidence="8 9" key="1">
    <citation type="submission" date="2016-10" db="EMBL/GenBank/DDBJ databases">
        <authorList>
            <person name="de Groot N.N."/>
        </authorList>
    </citation>
    <scope>NUCLEOTIDE SEQUENCE [LARGE SCALE GENOMIC DNA]</scope>
    <source>
        <strain evidence="8 9">DSM 44215</strain>
    </source>
</reference>
<protein>
    <submittedName>
        <fullName evidence="8">Drug/metabolite transporter, DME family</fullName>
    </submittedName>
</protein>
<evidence type="ECO:0000256" key="3">
    <source>
        <dbReference type="ARBA" id="ARBA00022692"/>
    </source>
</evidence>
<dbReference type="InterPro" id="IPR000620">
    <property type="entry name" value="EamA_dom"/>
</dbReference>
<dbReference type="AlphaFoldDB" id="A0A1H2HD07"/>
<feature type="transmembrane region" description="Helical" evidence="6">
    <location>
        <begin position="98"/>
        <end position="116"/>
    </location>
</feature>
<keyword evidence="3 6" id="KW-0812">Transmembrane</keyword>
<feature type="transmembrane region" description="Helical" evidence="6">
    <location>
        <begin position="195"/>
        <end position="220"/>
    </location>
</feature>
<name>A0A1H2HD07_9ACTN</name>
<feature type="transmembrane region" description="Helical" evidence="6">
    <location>
        <begin position="281"/>
        <end position="299"/>
    </location>
</feature>
<comment type="similarity">
    <text evidence="2">Belongs to the EamA transporter family.</text>
</comment>
<feature type="domain" description="EamA" evidence="7">
    <location>
        <begin position="164"/>
        <end position="298"/>
    </location>
</feature>
<dbReference type="SUPFAM" id="SSF103481">
    <property type="entry name" value="Multidrug resistance efflux transporter EmrE"/>
    <property type="match status" value="2"/>
</dbReference>
<dbReference type="PANTHER" id="PTHR32322:SF2">
    <property type="entry name" value="EAMA DOMAIN-CONTAINING PROTEIN"/>
    <property type="match status" value="1"/>
</dbReference>
<dbReference type="EMBL" id="FNLM01000034">
    <property type="protein sequence ID" value="SDU29713.1"/>
    <property type="molecule type" value="Genomic_DNA"/>
</dbReference>
<accession>A0A1H2HD07</accession>
<evidence type="ECO:0000313" key="9">
    <source>
        <dbReference type="Proteomes" id="UP000183180"/>
    </source>
</evidence>
<feature type="transmembrane region" description="Helical" evidence="6">
    <location>
        <begin position="12"/>
        <end position="33"/>
    </location>
</feature>
<evidence type="ECO:0000259" key="7">
    <source>
        <dbReference type="Pfam" id="PF00892"/>
    </source>
</evidence>
<feature type="domain" description="EamA" evidence="7">
    <location>
        <begin position="11"/>
        <end position="142"/>
    </location>
</feature>
<feature type="transmembrane region" description="Helical" evidence="6">
    <location>
        <begin position="165"/>
        <end position="183"/>
    </location>
</feature>
<feature type="transmembrane region" description="Helical" evidence="6">
    <location>
        <begin position="226"/>
        <end position="244"/>
    </location>
</feature>
<gene>
    <name evidence="8" type="ORF">SAMN04488548_134397</name>
</gene>
<dbReference type="GO" id="GO:0016020">
    <property type="term" value="C:membrane"/>
    <property type="evidence" value="ECO:0007669"/>
    <property type="project" value="UniProtKB-SubCell"/>
</dbReference>
<dbReference type="Proteomes" id="UP000183180">
    <property type="component" value="Unassembled WGS sequence"/>
</dbReference>
<feature type="transmembrane region" description="Helical" evidence="6">
    <location>
        <begin position="256"/>
        <end position="275"/>
    </location>
</feature>
<feature type="transmembrane region" description="Helical" evidence="6">
    <location>
        <begin position="128"/>
        <end position="145"/>
    </location>
</feature>
<evidence type="ECO:0000256" key="5">
    <source>
        <dbReference type="ARBA" id="ARBA00023136"/>
    </source>
</evidence>
<dbReference type="RefSeq" id="WP_074848894.1">
    <property type="nucleotide sequence ID" value="NZ_FNLM01000034.1"/>
</dbReference>
<keyword evidence="5 6" id="KW-0472">Membrane</keyword>
<dbReference type="InterPro" id="IPR037185">
    <property type="entry name" value="EmrE-like"/>
</dbReference>
<evidence type="ECO:0000313" key="8">
    <source>
        <dbReference type="EMBL" id="SDU29713.1"/>
    </source>
</evidence>
<evidence type="ECO:0000256" key="6">
    <source>
        <dbReference type="SAM" id="Phobius"/>
    </source>
</evidence>
<dbReference type="Pfam" id="PF00892">
    <property type="entry name" value="EamA"/>
    <property type="match status" value="2"/>
</dbReference>
<organism evidence="8 9">
    <name type="scientific">Gordonia westfalica</name>
    <dbReference type="NCBI Taxonomy" id="158898"/>
    <lineage>
        <taxon>Bacteria</taxon>
        <taxon>Bacillati</taxon>
        <taxon>Actinomycetota</taxon>
        <taxon>Actinomycetes</taxon>
        <taxon>Mycobacteriales</taxon>
        <taxon>Gordoniaceae</taxon>
        <taxon>Gordonia</taxon>
    </lineage>
</organism>